<gene>
    <name evidence="1" type="ORF">yberc0001_20840</name>
</gene>
<comment type="caution">
    <text evidence="1">The sequence shown here is derived from an EMBL/GenBank/DDBJ whole genome shotgun (WGS) entry which is preliminary data.</text>
</comment>
<accession>A0ABP2DYB4</accession>
<dbReference type="Proteomes" id="UP000010319">
    <property type="component" value="Unassembled WGS sequence"/>
</dbReference>
<protein>
    <submittedName>
        <fullName evidence="1">Uncharacterized protein</fullName>
    </submittedName>
</protein>
<sequence length="248" mass="28602">MRDLNDYYSKSVSTEVQVKDECSNKNESINEIYQRLVREGWLEPSDNIEGSTLHHIISTLREKSMAEIVLNPKGVIYSGLPHDYEDSLIFEADGNSGIKMNYSVIHKDMGCSLFKLNCQLLLDKNCQLDEKNSNIFFDFYVQCSEILKQELDKRGPMRKFLDLLVALFNLNKFTSNNVMPSINRDTLSIEYNIKNNTYLANGGGYYHPDFYIEDDGFKEHAEIDENKIYESGRWDGYLDGLIANRAVN</sequence>
<keyword evidence="2" id="KW-1185">Reference proteome</keyword>
<reference evidence="1" key="1">
    <citation type="submission" date="2008-12" db="EMBL/GenBank/DDBJ databases">
        <title>Annotation of the Yersinia bercovieri ATCC 43970 genome.</title>
        <authorList>
            <person name="Read T.D."/>
            <person name="Akmal A."/>
            <person name="Bishop-Lilly K."/>
            <person name="Chen P.E."/>
            <person name="Cook C."/>
            <person name="Kiley M.P."/>
            <person name="Lentz S."/>
            <person name="Mateczun A."/>
            <person name="Nagarajan N."/>
            <person name="Nolan N."/>
            <person name="Osborne B.I."/>
            <person name="Pop M."/>
            <person name="Sozhamannan S."/>
            <person name="Stewart A.C."/>
            <person name="Sulakvelidze A."/>
            <person name="Thomason B."/>
            <person name="Willner K."/>
            <person name="Zwick M.E."/>
        </authorList>
    </citation>
    <scope>NUCLEOTIDE SEQUENCE [LARGE SCALE GENOMIC DNA]</scope>
    <source>
        <strain evidence="1">ATCC 43970</strain>
    </source>
</reference>
<organism evidence="1 2">
    <name type="scientific">Yersinia bercovieri ATCC 43970</name>
    <dbReference type="NCBI Taxonomy" id="349968"/>
    <lineage>
        <taxon>Bacteria</taxon>
        <taxon>Pseudomonadati</taxon>
        <taxon>Pseudomonadota</taxon>
        <taxon>Gammaproteobacteria</taxon>
        <taxon>Enterobacterales</taxon>
        <taxon>Yersiniaceae</taxon>
        <taxon>Yersinia</taxon>
    </lineage>
</organism>
<proteinExistence type="predicted"/>
<evidence type="ECO:0000313" key="1">
    <source>
        <dbReference type="EMBL" id="EEQ05326.1"/>
    </source>
</evidence>
<evidence type="ECO:0000313" key="2">
    <source>
        <dbReference type="Proteomes" id="UP000010319"/>
    </source>
</evidence>
<dbReference type="EMBL" id="AALC02000061">
    <property type="protein sequence ID" value="EEQ05326.1"/>
    <property type="molecule type" value="Genomic_DNA"/>
</dbReference>
<name>A0ABP2DYB4_YERBE</name>